<dbReference type="GO" id="GO:0030042">
    <property type="term" value="P:actin filament depolymerization"/>
    <property type="evidence" value="ECO:0007669"/>
    <property type="project" value="TreeGrafter"/>
</dbReference>
<keyword evidence="4" id="KW-0677">Repeat</keyword>
<evidence type="ECO:0000313" key="10">
    <source>
        <dbReference type="Proteomes" id="UP000504638"/>
    </source>
</evidence>
<evidence type="ECO:0000256" key="4">
    <source>
        <dbReference type="ARBA" id="ARBA00022737"/>
    </source>
</evidence>
<comment type="similarity">
    <text evidence="2">Belongs to the actin-binding proteins ADF family. Twinfilin subfamily.</text>
</comment>
<dbReference type="GO" id="GO:0005884">
    <property type="term" value="C:actin filament"/>
    <property type="evidence" value="ECO:0007669"/>
    <property type="project" value="TreeGrafter"/>
</dbReference>
<name>A0A6G1G3W3_9PEZI</name>
<evidence type="ECO:0000313" key="11">
    <source>
        <dbReference type="RefSeq" id="XP_033534303.1"/>
    </source>
</evidence>
<evidence type="ECO:0000259" key="8">
    <source>
        <dbReference type="PROSITE" id="PS51263"/>
    </source>
</evidence>
<evidence type="ECO:0000256" key="3">
    <source>
        <dbReference type="ARBA" id="ARBA00022490"/>
    </source>
</evidence>
<dbReference type="Pfam" id="PF00241">
    <property type="entry name" value="Cofilin_ADF"/>
    <property type="match status" value="2"/>
</dbReference>
<keyword evidence="3" id="KW-0963">Cytoplasm</keyword>
<dbReference type="InterPro" id="IPR002108">
    <property type="entry name" value="ADF-H"/>
</dbReference>
<comment type="subunit">
    <text evidence="7">Interacts with G-actin; ADP-actin form.</text>
</comment>
<dbReference type="GO" id="GO:0051016">
    <property type="term" value="P:barbed-end actin filament capping"/>
    <property type="evidence" value="ECO:0007669"/>
    <property type="project" value="TreeGrafter"/>
</dbReference>
<dbReference type="GO" id="GO:0003785">
    <property type="term" value="F:actin monomer binding"/>
    <property type="evidence" value="ECO:0007669"/>
    <property type="project" value="TreeGrafter"/>
</dbReference>
<dbReference type="EMBL" id="ML975157">
    <property type="protein sequence ID" value="KAF1812672.1"/>
    <property type="molecule type" value="Genomic_DNA"/>
</dbReference>
<evidence type="ECO:0000256" key="5">
    <source>
        <dbReference type="ARBA" id="ARBA00023203"/>
    </source>
</evidence>
<dbReference type="Gene3D" id="3.40.20.10">
    <property type="entry name" value="Severin"/>
    <property type="match status" value="2"/>
</dbReference>
<dbReference type="PANTHER" id="PTHR13759">
    <property type="entry name" value="TWINFILIN"/>
    <property type="match status" value="1"/>
</dbReference>
<evidence type="ECO:0000256" key="2">
    <source>
        <dbReference type="ARBA" id="ARBA00009557"/>
    </source>
</evidence>
<accession>A0A6G1G3W3</accession>
<dbReference type="CDD" id="cd11285">
    <property type="entry name" value="ADF_Twf-N_like"/>
    <property type="match status" value="1"/>
</dbReference>
<dbReference type="PROSITE" id="PS51263">
    <property type="entry name" value="ADF_H"/>
    <property type="match status" value="2"/>
</dbReference>
<dbReference type="OrthoDB" id="10006997at2759"/>
<dbReference type="FunFam" id="3.40.20.10:FF:000007">
    <property type="entry name" value="Twinfilin-1 isoform 1"/>
    <property type="match status" value="1"/>
</dbReference>
<feature type="domain" description="ADF-H" evidence="8">
    <location>
        <begin position="3"/>
        <end position="125"/>
    </location>
</feature>
<feature type="domain" description="ADF-H" evidence="8">
    <location>
        <begin position="163"/>
        <end position="301"/>
    </location>
</feature>
<dbReference type="PANTHER" id="PTHR13759:SF1">
    <property type="entry name" value="TWINFILIN"/>
    <property type="match status" value="1"/>
</dbReference>
<keyword evidence="6" id="KW-0206">Cytoskeleton</keyword>
<dbReference type="RefSeq" id="XP_033534303.1">
    <property type="nucleotide sequence ID" value="XM_033681274.1"/>
</dbReference>
<dbReference type="GeneID" id="54421844"/>
<protein>
    <submittedName>
        <fullName evidence="9 11">Actin depolymerizing protein</fullName>
    </submittedName>
</protein>
<sequence length="319" mass="34535">MQSGISASAELHNAFKSFLNDTGLYALLAVIEKEALVPFDNVSSKTDLPQHLKRDQALYIILRNSDSAIIAITYVPDAAPVRSKTLFASTRLTLLRELGSEHFADSIFVTEADELTDDGWKKHQAHASAERPLTQEEKDLEGIREAEALESGGTGRRGGGYGTSKVGSKLGEGVVEALRALGSGSGSECLQIRMDVQAEQLELVGPAESVDVASLSSSISSQEPRYTFYRYSHPNADGDAPILFLYTCPSTAKPKEKMLYAASKRGVVTIAEKEAGLKLAKKLEASDPSEITVSMIQDEFAPKVEEKAGFSKPKRPGRR</sequence>
<gene>
    <name evidence="9 11" type="ORF">P152DRAFT_473811</name>
</gene>
<dbReference type="SMART" id="SM00102">
    <property type="entry name" value="ADF"/>
    <property type="match status" value="2"/>
</dbReference>
<evidence type="ECO:0000256" key="7">
    <source>
        <dbReference type="ARBA" id="ARBA00038532"/>
    </source>
</evidence>
<dbReference type="InterPro" id="IPR029006">
    <property type="entry name" value="ADF-H/Gelsolin-like_dom_sf"/>
</dbReference>
<reference evidence="11" key="3">
    <citation type="submission" date="2025-04" db="UniProtKB">
        <authorList>
            <consortium name="RefSeq"/>
        </authorList>
    </citation>
    <scope>IDENTIFICATION</scope>
    <source>
        <strain evidence="11">CBS 781.70</strain>
    </source>
</reference>
<dbReference type="GO" id="GO:0005737">
    <property type="term" value="C:cytoplasm"/>
    <property type="evidence" value="ECO:0007669"/>
    <property type="project" value="TreeGrafter"/>
</dbReference>
<evidence type="ECO:0000256" key="6">
    <source>
        <dbReference type="ARBA" id="ARBA00023212"/>
    </source>
</evidence>
<organism evidence="9">
    <name type="scientific">Eremomyces bilateralis CBS 781.70</name>
    <dbReference type="NCBI Taxonomy" id="1392243"/>
    <lineage>
        <taxon>Eukaryota</taxon>
        <taxon>Fungi</taxon>
        <taxon>Dikarya</taxon>
        <taxon>Ascomycota</taxon>
        <taxon>Pezizomycotina</taxon>
        <taxon>Dothideomycetes</taxon>
        <taxon>Dothideomycetes incertae sedis</taxon>
        <taxon>Eremomycetales</taxon>
        <taxon>Eremomycetaceae</taxon>
        <taxon>Eremomyces</taxon>
    </lineage>
</organism>
<keyword evidence="10" id="KW-1185">Reference proteome</keyword>
<dbReference type="GO" id="GO:0051015">
    <property type="term" value="F:actin filament binding"/>
    <property type="evidence" value="ECO:0007669"/>
    <property type="project" value="TreeGrafter"/>
</dbReference>
<keyword evidence="5" id="KW-0009">Actin-binding</keyword>
<dbReference type="AlphaFoldDB" id="A0A6G1G3W3"/>
<reference evidence="11" key="2">
    <citation type="submission" date="2020-04" db="EMBL/GenBank/DDBJ databases">
        <authorList>
            <consortium name="NCBI Genome Project"/>
        </authorList>
    </citation>
    <scope>NUCLEOTIDE SEQUENCE</scope>
    <source>
        <strain evidence="11">CBS 781.70</strain>
    </source>
</reference>
<dbReference type="InterPro" id="IPR028458">
    <property type="entry name" value="Twinfilin"/>
</dbReference>
<comment type="subcellular location">
    <subcellularLocation>
        <location evidence="1">Cytoplasm</location>
        <location evidence="1">Cytoskeleton</location>
    </subcellularLocation>
</comment>
<dbReference type="SUPFAM" id="SSF55753">
    <property type="entry name" value="Actin depolymerizing proteins"/>
    <property type="match status" value="2"/>
</dbReference>
<proteinExistence type="inferred from homology"/>
<reference evidence="9 11" key="1">
    <citation type="submission" date="2020-01" db="EMBL/GenBank/DDBJ databases">
        <authorList>
            <consortium name="DOE Joint Genome Institute"/>
            <person name="Haridas S."/>
            <person name="Albert R."/>
            <person name="Binder M."/>
            <person name="Bloem J."/>
            <person name="Labutti K."/>
            <person name="Salamov A."/>
            <person name="Andreopoulos B."/>
            <person name="Baker S.E."/>
            <person name="Barry K."/>
            <person name="Bills G."/>
            <person name="Bluhm B.H."/>
            <person name="Cannon C."/>
            <person name="Castanera R."/>
            <person name="Culley D.E."/>
            <person name="Daum C."/>
            <person name="Ezra D."/>
            <person name="Gonzalez J.B."/>
            <person name="Henrissat B."/>
            <person name="Kuo A."/>
            <person name="Liang C."/>
            <person name="Lipzen A."/>
            <person name="Lutzoni F."/>
            <person name="Magnuson J."/>
            <person name="Mondo S."/>
            <person name="Nolan M."/>
            <person name="Ohm R."/>
            <person name="Pangilinan J."/>
            <person name="Park H.-J."/>
            <person name="Ramirez L."/>
            <person name="Alfaro M."/>
            <person name="Sun H."/>
            <person name="Tritt A."/>
            <person name="Yoshinaga Y."/>
            <person name="Zwiers L.-H."/>
            <person name="Turgeon B.G."/>
            <person name="Goodwin S.B."/>
            <person name="Spatafora J.W."/>
            <person name="Crous P.W."/>
            <person name="Grigoriev I.V."/>
        </authorList>
    </citation>
    <scope>NUCLEOTIDE SEQUENCE</scope>
    <source>
        <strain evidence="9 11">CBS 781.70</strain>
    </source>
</reference>
<dbReference type="CDD" id="cd11284">
    <property type="entry name" value="ADF_Twf-C_like"/>
    <property type="match status" value="1"/>
</dbReference>
<evidence type="ECO:0000313" key="9">
    <source>
        <dbReference type="EMBL" id="KAF1812672.1"/>
    </source>
</evidence>
<dbReference type="Proteomes" id="UP000504638">
    <property type="component" value="Unplaced"/>
</dbReference>
<evidence type="ECO:0000256" key="1">
    <source>
        <dbReference type="ARBA" id="ARBA00004245"/>
    </source>
</evidence>